<gene>
    <name evidence="10" type="ORF">LMXM_26_1480</name>
</gene>
<comment type="similarity">
    <text evidence="2">Belongs to the COG7 family.</text>
</comment>
<keyword evidence="6" id="KW-0333">Golgi apparatus</keyword>
<dbReference type="Proteomes" id="UP000007259">
    <property type="component" value="Chromosome 26"/>
</dbReference>
<dbReference type="GO" id="GO:0007030">
    <property type="term" value="P:Golgi organization"/>
    <property type="evidence" value="ECO:0007669"/>
    <property type="project" value="TreeGrafter"/>
</dbReference>
<dbReference type="PANTHER" id="PTHR21443:SF0">
    <property type="entry name" value="CONSERVED OLIGOMERIC GOLGI COMPLEX SUBUNIT 7"/>
    <property type="match status" value="1"/>
</dbReference>
<keyword evidence="5" id="KW-0653">Protein transport</keyword>
<evidence type="ECO:0000256" key="7">
    <source>
        <dbReference type="ARBA" id="ARBA00023136"/>
    </source>
</evidence>
<feature type="compositionally biased region" description="Low complexity" evidence="9">
    <location>
        <begin position="450"/>
        <end position="460"/>
    </location>
</feature>
<evidence type="ECO:0000256" key="3">
    <source>
        <dbReference type="ARBA" id="ARBA00020984"/>
    </source>
</evidence>
<dbReference type="OrthoDB" id="245173at2759"/>
<evidence type="ECO:0000256" key="6">
    <source>
        <dbReference type="ARBA" id="ARBA00023034"/>
    </source>
</evidence>
<dbReference type="KEGG" id="lmi:LMXM_26_1480"/>
<evidence type="ECO:0000256" key="9">
    <source>
        <dbReference type="SAM" id="MobiDB-lite"/>
    </source>
</evidence>
<keyword evidence="11" id="KW-1185">Reference proteome</keyword>
<feature type="region of interest" description="Disordered" evidence="9">
    <location>
        <begin position="434"/>
        <end position="488"/>
    </location>
</feature>
<keyword evidence="4" id="KW-0813">Transport</keyword>
<dbReference type="EMBL" id="FR799579">
    <property type="protein sequence ID" value="CBZ27968.1"/>
    <property type="molecule type" value="Genomic_DNA"/>
</dbReference>
<dbReference type="GO" id="GO:0000139">
    <property type="term" value="C:Golgi membrane"/>
    <property type="evidence" value="ECO:0007669"/>
    <property type="project" value="UniProtKB-SubCell"/>
</dbReference>
<feature type="region of interest" description="Disordered" evidence="9">
    <location>
        <begin position="258"/>
        <end position="280"/>
    </location>
</feature>
<feature type="region of interest" description="Disordered" evidence="9">
    <location>
        <begin position="1"/>
        <end position="20"/>
    </location>
</feature>
<feature type="compositionally biased region" description="Low complexity" evidence="9">
    <location>
        <begin position="467"/>
        <end position="478"/>
    </location>
</feature>
<organism evidence="10 11">
    <name type="scientific">Leishmania mexicana (strain MHOM/GT/2001/U1103)</name>
    <dbReference type="NCBI Taxonomy" id="929439"/>
    <lineage>
        <taxon>Eukaryota</taxon>
        <taxon>Discoba</taxon>
        <taxon>Euglenozoa</taxon>
        <taxon>Kinetoplastea</taxon>
        <taxon>Metakinetoplastina</taxon>
        <taxon>Trypanosomatida</taxon>
        <taxon>Trypanosomatidae</taxon>
        <taxon>Leishmaniinae</taxon>
        <taxon>Leishmania</taxon>
    </lineage>
</organism>
<evidence type="ECO:0000256" key="4">
    <source>
        <dbReference type="ARBA" id="ARBA00022448"/>
    </source>
</evidence>
<keyword evidence="7" id="KW-0472">Membrane</keyword>
<dbReference type="PhylomeDB" id="E9AYC7"/>
<dbReference type="GO" id="GO:0006886">
    <property type="term" value="P:intracellular protein transport"/>
    <property type="evidence" value="ECO:0007669"/>
    <property type="project" value="InterPro"/>
</dbReference>
<evidence type="ECO:0000313" key="11">
    <source>
        <dbReference type="Proteomes" id="UP000007259"/>
    </source>
</evidence>
<dbReference type="InterPro" id="IPR019335">
    <property type="entry name" value="COG7"/>
</dbReference>
<evidence type="ECO:0000256" key="5">
    <source>
        <dbReference type="ARBA" id="ARBA00022927"/>
    </source>
</evidence>
<evidence type="ECO:0000256" key="8">
    <source>
        <dbReference type="ARBA" id="ARBA00031345"/>
    </source>
</evidence>
<dbReference type="PANTHER" id="PTHR21443">
    <property type="entry name" value="CONSERVED OLIGOMERIC GOLGI COMPLEX COMPONENT 7"/>
    <property type="match status" value="1"/>
</dbReference>
<sequence>MEEAPSPSLAATPASVAVPSNPQLSMPSVATVAHASSTALSSDCMARVNAVIADDIRQLSRDDLDVKRWLNTALSRLVEAAKEVPPAGSTAASPVPFPVSTAPFASATTTCTRKPLHLEEQLVQLLHARVQTHSQELSAGIEDLISSTLLRLPRTTMELTRMATEAAELTEQLQRIESIVHPAIVGGSEAYVTELQLRTASESTLQKCKRYLEKAARVKESIRNLQYLVEHRESTNNKTGSGNGSEVLKGLERGTDSCAGPITDGNSVNGSASPGKAATRHHDLDEVAGIIRQAREDLKEITAVDDTFGEQYKAQLEQFEQYIEHALEEECVACLLAHQLERATRLMTTLYSIGRADAVLTRYGEQAATQMAAMQQEKLRACVSSGGAGVHRSNVAAAAVAELLRREIIPDDNAFVSRELTFLSSLVRRTLEEAQATSPSKSGGAGGRGAAQEAATTTRSKPPEPSTPSSASAASIPAEGTSGGGHIAVEDDPRAVQALDVISIILHKLYEPVQSTLQPLLTERPDTTNADFVACLSAIQLIKISATSVKMAELQGTAGEQASSSTGFATPLVTAKDPLEKLAREVTHRALGLFAGLFHEERVLDRYAARVCAPVAAFCKQPLSRVLSAVASPATADELDEDSLTSVLTHAIEEVLVHAPEKITTRCTAAWHASLAKMLAQLQPTPSTSQHTLLQYLYIYKRRMRPLVMRAQQSVEDWLSTGTVRERYPTSAAVLCTDLQTRLWAPLKDEVEEAQESIEKSILNSITRPILATVAAYTSLPYWGDTVASADGSSSSTPVVAGASKPLGTYTQGQAAPSSAVRNMGEMLMELPLTLETLGSSAVAECRRNAQGTGSTGSGASDADAEDGVRALIEEQAEEWLGTVVSDVVSTFVKEKVLQLQIGPFASVPPSQQQQQEHQTQQATSSACEAVQRRYTAALEQLTTDLDYVRNILSAVNEESLETVERVLRAVQALPPASMCAVFVVGNAIRMKTVDGSAAGDAVEQQ</sequence>
<evidence type="ECO:0000313" key="10">
    <source>
        <dbReference type="EMBL" id="CBZ27968.1"/>
    </source>
</evidence>
<protein>
    <recommendedName>
        <fullName evidence="3">Conserved oligomeric Golgi complex subunit 7</fullName>
    </recommendedName>
    <alternativeName>
        <fullName evidence="8">Component of oligomeric Golgi complex 7</fullName>
    </alternativeName>
</protein>
<dbReference type="GO" id="GO:0006890">
    <property type="term" value="P:retrograde vesicle-mediated transport, Golgi to endoplasmic reticulum"/>
    <property type="evidence" value="ECO:0007669"/>
    <property type="project" value="TreeGrafter"/>
</dbReference>
<accession>E9AYC7</accession>
<evidence type="ECO:0000256" key="2">
    <source>
        <dbReference type="ARBA" id="ARBA00005831"/>
    </source>
</evidence>
<dbReference type="AlphaFoldDB" id="E9AYC7"/>
<reference evidence="10 11" key="1">
    <citation type="journal article" date="2011" name="Genome Res.">
        <title>Chromosome and gene copy number variation allow major structural change between species and strains of Leishmania.</title>
        <authorList>
            <person name="Rogers M.B."/>
            <person name="Hilley J.D."/>
            <person name="Dickens N.J."/>
            <person name="Wilkes J."/>
            <person name="Bates P.A."/>
            <person name="Depledge D.P."/>
            <person name="Harris D."/>
            <person name="Her Y."/>
            <person name="Herzyk P."/>
            <person name="Imamura H."/>
            <person name="Otto T.D."/>
            <person name="Sanders M."/>
            <person name="Seeger K."/>
            <person name="Dujardin J.C."/>
            <person name="Berriman M."/>
            <person name="Smith D.F."/>
            <person name="Hertz-Fowler C."/>
            <person name="Mottram J.C."/>
        </authorList>
    </citation>
    <scope>NUCLEOTIDE SEQUENCE [LARGE SCALE GENOMIC DNA]</scope>
    <source>
        <strain evidence="10 11">MHOM/GT/2001/U1103</strain>
    </source>
</reference>
<evidence type="ECO:0000256" key="1">
    <source>
        <dbReference type="ARBA" id="ARBA00004395"/>
    </source>
</evidence>
<dbReference type="GO" id="GO:0017119">
    <property type="term" value="C:Golgi transport complex"/>
    <property type="evidence" value="ECO:0007669"/>
    <property type="project" value="InterPro"/>
</dbReference>
<dbReference type="OMA" id="RLPRTTM"/>
<comment type="subcellular location">
    <subcellularLocation>
        <location evidence="1">Golgi apparatus membrane</location>
        <topology evidence="1">Peripheral membrane protein</topology>
    </subcellularLocation>
</comment>
<name>E9AYC7_LEIMU</name>
<dbReference type="GeneID" id="13449315"/>
<dbReference type="RefSeq" id="XP_003876449.1">
    <property type="nucleotide sequence ID" value="XM_003876400.1"/>
</dbReference>
<proteinExistence type="inferred from homology"/>
<dbReference type="VEuPathDB" id="TriTrypDB:LmxM.26.1480"/>